<organism evidence="3 4">
    <name type="scientific">Zygotorulaspora mrakii</name>
    <name type="common">Zygosaccharomyces mrakii</name>
    <dbReference type="NCBI Taxonomy" id="42260"/>
    <lineage>
        <taxon>Eukaryota</taxon>
        <taxon>Fungi</taxon>
        <taxon>Dikarya</taxon>
        <taxon>Ascomycota</taxon>
        <taxon>Saccharomycotina</taxon>
        <taxon>Saccharomycetes</taxon>
        <taxon>Saccharomycetales</taxon>
        <taxon>Saccharomycetaceae</taxon>
        <taxon>Zygotorulaspora</taxon>
    </lineage>
</organism>
<reference evidence="3 4" key="1">
    <citation type="submission" date="2020-07" db="EMBL/GenBank/DDBJ databases">
        <title>The yeast mating-type switching endonuclease HO is a domesticated member of an unorthodox homing genetic element family.</title>
        <authorList>
            <person name="Coughlan A.Y."/>
            <person name="Lombardi L."/>
            <person name="Braun-Galleani S."/>
            <person name="Martos A.R."/>
            <person name="Galeote V."/>
            <person name="Bigey F."/>
            <person name="Dequin S."/>
            <person name="Byrne K.P."/>
            <person name="Wolfe K.H."/>
        </authorList>
    </citation>
    <scope>NUCLEOTIDE SEQUENCE [LARGE SCALE GENOMIC DNA]</scope>
    <source>
        <strain evidence="3 4">NRRL Y-6702</strain>
    </source>
</reference>
<evidence type="ECO:0000256" key="2">
    <source>
        <dbReference type="SAM" id="MobiDB-lite"/>
    </source>
</evidence>
<dbReference type="OrthoDB" id="17212at2759"/>
<gene>
    <name evidence="3" type="ORF">HG535_0A04590</name>
</gene>
<evidence type="ECO:0008006" key="5">
    <source>
        <dbReference type="Google" id="ProtNLM"/>
    </source>
</evidence>
<accession>A0A7H9AXK4</accession>
<dbReference type="GO" id="GO:0008597">
    <property type="term" value="F:calcium-dependent protein serine/threonine phosphatase regulator activity"/>
    <property type="evidence" value="ECO:0007669"/>
    <property type="project" value="TreeGrafter"/>
</dbReference>
<dbReference type="KEGG" id="zmk:HG535_0A04590"/>
<feature type="region of interest" description="Disordered" evidence="2">
    <location>
        <begin position="166"/>
        <end position="195"/>
    </location>
</feature>
<protein>
    <recommendedName>
        <fullName evidence="5">Calcipressin</fullName>
    </recommendedName>
</protein>
<evidence type="ECO:0000313" key="4">
    <source>
        <dbReference type="Proteomes" id="UP000509704"/>
    </source>
</evidence>
<dbReference type="AlphaFoldDB" id="A0A7H9AXK4"/>
<dbReference type="GeneID" id="59234155"/>
<sequence length="195" mass="22045">MNAVTNTIIITSKDENVLDLLEYLQSWLLEHILRRIEITAQHPMQLIVLRKFKRVLIVSPNLQVSQQVMSVPMQHSLCRAYSPLDTNESTDYLKVPKAQKMFLVSPPSSPPPEFDYSRCEQSPSESTPPVSRDQSNQGPVTILNSSVANITVFPCADETSQEVLRKTYRDADMGTYQPTSMPPKSIFDDSDDDLE</sequence>
<dbReference type="Pfam" id="PF04847">
    <property type="entry name" value="Calcipressin"/>
    <property type="match status" value="1"/>
</dbReference>
<name>A0A7H9AXK4_ZYGMR</name>
<dbReference type="PANTHER" id="PTHR10300:SF14">
    <property type="entry name" value="PROTEIN SARAH"/>
    <property type="match status" value="1"/>
</dbReference>
<feature type="compositionally biased region" description="Polar residues" evidence="2">
    <location>
        <begin position="119"/>
        <end position="139"/>
    </location>
</feature>
<comment type="similarity">
    <text evidence="1">Belongs to the RCAN family.</text>
</comment>
<dbReference type="GO" id="GO:0019722">
    <property type="term" value="P:calcium-mediated signaling"/>
    <property type="evidence" value="ECO:0007669"/>
    <property type="project" value="InterPro"/>
</dbReference>
<keyword evidence="4" id="KW-1185">Reference proteome</keyword>
<dbReference type="GO" id="GO:0005634">
    <property type="term" value="C:nucleus"/>
    <property type="evidence" value="ECO:0007669"/>
    <property type="project" value="TreeGrafter"/>
</dbReference>
<dbReference type="RefSeq" id="XP_037142247.1">
    <property type="nucleotide sequence ID" value="XM_037286352.1"/>
</dbReference>
<evidence type="ECO:0000313" key="3">
    <source>
        <dbReference type="EMBL" id="QLG70519.1"/>
    </source>
</evidence>
<dbReference type="EMBL" id="CP058604">
    <property type="protein sequence ID" value="QLG70519.1"/>
    <property type="molecule type" value="Genomic_DNA"/>
</dbReference>
<proteinExistence type="inferred from homology"/>
<evidence type="ECO:0000256" key="1">
    <source>
        <dbReference type="ARBA" id="ARBA00008209"/>
    </source>
</evidence>
<dbReference type="PANTHER" id="PTHR10300">
    <property type="entry name" value="CALCIPRESSIN"/>
    <property type="match status" value="1"/>
</dbReference>
<dbReference type="GO" id="GO:0005737">
    <property type="term" value="C:cytoplasm"/>
    <property type="evidence" value="ECO:0007669"/>
    <property type="project" value="TreeGrafter"/>
</dbReference>
<feature type="region of interest" description="Disordered" evidence="2">
    <location>
        <begin position="104"/>
        <end position="139"/>
    </location>
</feature>
<dbReference type="InterPro" id="IPR006931">
    <property type="entry name" value="Calcipressin"/>
</dbReference>
<dbReference type="Proteomes" id="UP000509704">
    <property type="component" value="Chromosome 1"/>
</dbReference>